<keyword evidence="8 11" id="KW-0539">Nucleus</keyword>
<dbReference type="Pfam" id="PF16900">
    <property type="entry name" value="REPA_OB_2"/>
    <property type="match status" value="1"/>
</dbReference>
<evidence type="ECO:0000256" key="5">
    <source>
        <dbReference type="ARBA" id="ARBA00022771"/>
    </source>
</evidence>
<dbReference type="Gene3D" id="2.40.50.140">
    <property type="entry name" value="Nucleic acid-binding proteins"/>
    <property type="match status" value="4"/>
</dbReference>
<evidence type="ECO:0000256" key="7">
    <source>
        <dbReference type="ARBA" id="ARBA00023125"/>
    </source>
</evidence>
<dbReference type="CDD" id="cd04474">
    <property type="entry name" value="RPA1_DBD_A"/>
    <property type="match status" value="1"/>
</dbReference>
<dbReference type="InterPro" id="IPR047192">
    <property type="entry name" value="Euk_RPA1_DBD_C"/>
</dbReference>
<evidence type="ECO:0000259" key="13">
    <source>
        <dbReference type="Pfam" id="PF08646"/>
    </source>
</evidence>
<dbReference type="GO" id="GO:0005634">
    <property type="term" value="C:nucleus"/>
    <property type="evidence" value="ECO:0007669"/>
    <property type="project" value="UniProtKB-SubCell"/>
</dbReference>
<evidence type="ECO:0000256" key="11">
    <source>
        <dbReference type="RuleBase" id="RU364130"/>
    </source>
</evidence>
<dbReference type="WBParaSite" id="BXY_0115000.1">
    <property type="protein sequence ID" value="BXY_0115000.1"/>
    <property type="gene ID" value="BXY_0115000"/>
</dbReference>
<evidence type="ECO:0000313" key="18">
    <source>
        <dbReference type="WBParaSite" id="BXY_0115000.1"/>
    </source>
</evidence>
<reference evidence="15" key="2">
    <citation type="submission" date="2020-09" db="EMBL/GenBank/DDBJ databases">
        <authorList>
            <person name="Kikuchi T."/>
        </authorList>
    </citation>
    <scope>NUCLEOTIDE SEQUENCE</scope>
    <source>
        <strain evidence="15">Ka4C1</strain>
    </source>
</reference>
<dbReference type="GO" id="GO:0006310">
    <property type="term" value="P:DNA recombination"/>
    <property type="evidence" value="ECO:0007669"/>
    <property type="project" value="InterPro"/>
</dbReference>
<evidence type="ECO:0000313" key="16">
    <source>
        <dbReference type="Proteomes" id="UP000095284"/>
    </source>
</evidence>
<dbReference type="SMR" id="A0A1I7RKB6"/>
<keyword evidence="17" id="KW-1185">Reference proteome</keyword>
<organism evidence="16 18">
    <name type="scientific">Bursaphelenchus xylophilus</name>
    <name type="common">Pinewood nematode worm</name>
    <name type="synonym">Aphelenchoides xylophilus</name>
    <dbReference type="NCBI Taxonomy" id="6326"/>
    <lineage>
        <taxon>Eukaryota</taxon>
        <taxon>Metazoa</taxon>
        <taxon>Ecdysozoa</taxon>
        <taxon>Nematoda</taxon>
        <taxon>Chromadorea</taxon>
        <taxon>Rhabditida</taxon>
        <taxon>Tylenchina</taxon>
        <taxon>Tylenchomorpha</taxon>
        <taxon>Aphelenchoidea</taxon>
        <taxon>Aphelenchoididae</taxon>
        <taxon>Bursaphelenchus</taxon>
    </lineage>
</organism>
<comment type="subunit">
    <text evidence="10 11">Component of the heterotrimeric canonical replication protein A complex (RPA).</text>
</comment>
<comment type="similarity">
    <text evidence="2 11">Belongs to the replication factor A protein 1 family.</text>
</comment>
<evidence type="ECO:0000313" key="15">
    <source>
        <dbReference type="EMBL" id="CAD5235169.1"/>
    </source>
</evidence>
<keyword evidence="4 11" id="KW-0479">Metal-binding</keyword>
<keyword evidence="5 11" id="KW-0863">Zinc-finger</keyword>
<evidence type="ECO:0000259" key="14">
    <source>
        <dbReference type="Pfam" id="PF16900"/>
    </source>
</evidence>
<dbReference type="InterPro" id="IPR012340">
    <property type="entry name" value="NA-bd_OB-fold"/>
</dbReference>
<dbReference type="CDD" id="cd04476">
    <property type="entry name" value="RPA1_DBD_C"/>
    <property type="match status" value="1"/>
</dbReference>
<evidence type="ECO:0000313" key="17">
    <source>
        <dbReference type="Proteomes" id="UP000659654"/>
    </source>
</evidence>
<keyword evidence="3 11" id="KW-0235">DNA replication</keyword>
<comment type="subcellular location">
    <subcellularLocation>
        <location evidence="1 11">Nucleus</location>
    </subcellularLocation>
</comment>
<evidence type="ECO:0000256" key="4">
    <source>
        <dbReference type="ARBA" id="ARBA00022723"/>
    </source>
</evidence>
<dbReference type="FunFam" id="2.40.50.140:FF:000064">
    <property type="entry name" value="Replication protein A subunit"/>
    <property type="match status" value="1"/>
</dbReference>
<evidence type="ECO:0000256" key="3">
    <source>
        <dbReference type="ARBA" id="ARBA00022705"/>
    </source>
</evidence>
<dbReference type="InterPro" id="IPR013955">
    <property type="entry name" value="Rep_factor-A_C"/>
</dbReference>
<accession>A0A1I7RKB6</accession>
<dbReference type="InterPro" id="IPR007199">
    <property type="entry name" value="Rep_factor-A_N"/>
</dbReference>
<keyword evidence="6 11" id="KW-0862">Zinc</keyword>
<dbReference type="EMBL" id="CAJFCV020000006">
    <property type="protein sequence ID" value="CAG9131391.1"/>
    <property type="molecule type" value="Genomic_DNA"/>
</dbReference>
<dbReference type="EMBL" id="CAJFDI010000006">
    <property type="protein sequence ID" value="CAD5235169.1"/>
    <property type="molecule type" value="Genomic_DNA"/>
</dbReference>
<dbReference type="Proteomes" id="UP000659654">
    <property type="component" value="Unassembled WGS sequence"/>
</dbReference>
<dbReference type="AlphaFoldDB" id="A0A1I7RKB6"/>
<dbReference type="Pfam" id="PF08646">
    <property type="entry name" value="Rep_fac-A_C"/>
    <property type="match status" value="1"/>
</dbReference>
<reference evidence="18" key="1">
    <citation type="submission" date="2016-11" db="UniProtKB">
        <authorList>
            <consortium name="WormBaseParasite"/>
        </authorList>
    </citation>
    <scope>IDENTIFICATION</scope>
</reference>
<dbReference type="PANTHER" id="PTHR47165">
    <property type="entry name" value="OS03G0429900 PROTEIN"/>
    <property type="match status" value="1"/>
</dbReference>
<dbReference type="eggNOG" id="KOG0851">
    <property type="taxonomic scope" value="Eukaryota"/>
</dbReference>
<evidence type="ECO:0000259" key="12">
    <source>
        <dbReference type="Pfam" id="PF04057"/>
    </source>
</evidence>
<dbReference type="Proteomes" id="UP000095284">
    <property type="component" value="Unplaced"/>
</dbReference>
<dbReference type="InterPro" id="IPR004591">
    <property type="entry name" value="Rfa1"/>
</dbReference>
<name>A0A1I7RKB6_BURXY</name>
<dbReference type="NCBIfam" id="TIGR00617">
    <property type="entry name" value="rpa1"/>
    <property type="match status" value="1"/>
</dbReference>
<protein>
    <recommendedName>
        <fullName evidence="11">Replication protein A subunit</fullName>
    </recommendedName>
</protein>
<evidence type="ECO:0000256" key="6">
    <source>
        <dbReference type="ARBA" id="ARBA00022833"/>
    </source>
</evidence>
<dbReference type="Proteomes" id="UP000582659">
    <property type="component" value="Unassembled WGS sequence"/>
</dbReference>
<feature type="domain" description="Replication protein A OB" evidence="14">
    <location>
        <begin position="299"/>
        <end position="387"/>
    </location>
</feature>
<feature type="domain" description="Replication factor A C-terminal" evidence="13">
    <location>
        <begin position="454"/>
        <end position="589"/>
    </location>
</feature>
<evidence type="ECO:0000256" key="1">
    <source>
        <dbReference type="ARBA" id="ARBA00004123"/>
    </source>
</evidence>
<evidence type="ECO:0000256" key="10">
    <source>
        <dbReference type="ARBA" id="ARBA00062035"/>
    </source>
</evidence>
<feature type="domain" description="Replication factor-A protein 1 N-terminal" evidence="12">
    <location>
        <begin position="18"/>
        <end position="107"/>
    </location>
</feature>
<proteinExistence type="inferred from homology"/>
<evidence type="ECO:0000256" key="9">
    <source>
        <dbReference type="ARBA" id="ARBA00058595"/>
    </source>
</evidence>
<dbReference type="GO" id="GO:0008270">
    <property type="term" value="F:zinc ion binding"/>
    <property type="evidence" value="ECO:0007669"/>
    <property type="project" value="UniProtKB-KW"/>
</dbReference>
<dbReference type="GO" id="GO:0006260">
    <property type="term" value="P:DNA replication"/>
    <property type="evidence" value="ECO:0007669"/>
    <property type="project" value="UniProtKB-KW"/>
</dbReference>
<dbReference type="Pfam" id="PF04057">
    <property type="entry name" value="Rep-A_N"/>
    <property type="match status" value="1"/>
</dbReference>
<dbReference type="PANTHER" id="PTHR47165:SF4">
    <property type="entry name" value="OS03G0429900 PROTEIN"/>
    <property type="match status" value="1"/>
</dbReference>
<sequence length="605" mass="67218">MTENLDRGFFQHLLDNSATAKKNPVLQVLELRKYGSGNASSNSVAFRARMSDSQFTYSNCIGSPEVYEVLENQGVLNSRPIIRVNSYTSNDNNGKRLFCMVNVEVLEDSAQQVGQPIPHSGNPNDYRGMDTMEISTASSPSRKRVAASMNATTPSKKATPQGGVFGQRVFAIKDISPYVNNFLLCGLCQSKEQIRQVNTKRGPSNILNFTLIDDAGSSIRISVWGDQATQVDQILEEGQTYYVNCQGSGCVRESNKRFNATGHPYELSLNSSCTLEPCIDRVVAPTSIKLNPIPLSDIKMHANECVDLVGVIDTVDEVSTVNAKDGRTLHKRNVGLIDDSKTQVQLTLWEDDAHSFDYQPGEVVCVKGASVREFNGGFSLSVSKAQTQIFPSPPEDSTTESLQKWFIQERPNAEVASISGGDAGGSLERDFKSIGVVQASGMANSTALDDRGIYINIKAMVNGVKTENAFYQSCKQCRKKVNVVDNTINCDRCGPGVEAKYVYMLSLEVADFTGVCWLTLFDEAAQSLLQISADELQQMYTDDRESYDAVFDRIRFSDYIFRCRIKYETFNDRQNLRWTAMQVNPVNYDRLCGIFQRSLEKIDQL</sequence>
<gene>
    <name evidence="15" type="ORF">BXYJ_LOCUS15260</name>
</gene>
<comment type="function">
    <text evidence="9 11">As part of the heterotrimeric replication protein A complex (RPA/RP-A), binds and stabilizes single-stranded DNA intermediates, that form during DNA replication or upon DNA stress. It prevents their reannealing and in parallel, recruits and activates different proteins and complexes involved in DNA metabolism. Thereby, it plays an essential role both in DNA replication and the cellular response to DNA damage.</text>
</comment>
<dbReference type="GO" id="GO:0003677">
    <property type="term" value="F:DNA binding"/>
    <property type="evidence" value="ECO:0007669"/>
    <property type="project" value="UniProtKB-KW"/>
</dbReference>
<evidence type="ECO:0000256" key="8">
    <source>
        <dbReference type="ARBA" id="ARBA00023242"/>
    </source>
</evidence>
<keyword evidence="7 11" id="KW-0238">DNA-binding</keyword>
<dbReference type="FunFam" id="2.40.50.140:FF:000041">
    <property type="entry name" value="Replication protein A subunit"/>
    <property type="match status" value="1"/>
</dbReference>
<dbReference type="OrthoDB" id="1751331at2759"/>
<dbReference type="SUPFAM" id="SSF50249">
    <property type="entry name" value="Nucleic acid-binding proteins"/>
    <property type="match status" value="4"/>
</dbReference>
<evidence type="ECO:0000256" key="2">
    <source>
        <dbReference type="ARBA" id="ARBA00005690"/>
    </source>
</evidence>
<dbReference type="GO" id="GO:0006281">
    <property type="term" value="P:DNA repair"/>
    <property type="evidence" value="ECO:0007669"/>
    <property type="project" value="InterPro"/>
</dbReference>
<dbReference type="CDD" id="cd04475">
    <property type="entry name" value="RPA1_DBD_B"/>
    <property type="match status" value="1"/>
</dbReference>
<dbReference type="InterPro" id="IPR031657">
    <property type="entry name" value="REPA_OB_2"/>
</dbReference>
<dbReference type="FunFam" id="2.40.50.140:FF:000090">
    <property type="entry name" value="Replication protein A subunit"/>
    <property type="match status" value="1"/>
</dbReference>